<reference evidence="6" key="1">
    <citation type="submission" date="2020-01" db="EMBL/GenBank/DDBJ databases">
        <authorList>
            <person name="Meier V. D."/>
            <person name="Meier V D."/>
        </authorList>
    </citation>
    <scope>NUCLEOTIDE SEQUENCE</scope>
    <source>
        <strain evidence="6">HLG_WM_MAG_04</strain>
    </source>
</reference>
<evidence type="ECO:0000256" key="2">
    <source>
        <dbReference type="ARBA" id="ARBA00022801"/>
    </source>
</evidence>
<gene>
    <name evidence="3" type="primary">purU</name>
    <name evidence="6" type="ORF">HELGO_WM9794</name>
</gene>
<protein>
    <recommendedName>
        <fullName evidence="3 4">Formyltetrahydrofolate deformylase</fullName>
        <ecNumber evidence="3 4">3.5.1.10</ecNumber>
    </recommendedName>
    <alternativeName>
        <fullName evidence="3">Formyl-FH(4) hydrolase</fullName>
    </alternativeName>
</protein>
<dbReference type="GO" id="GO:0008864">
    <property type="term" value="F:formyltetrahydrofolate deformylase activity"/>
    <property type="evidence" value="ECO:0007669"/>
    <property type="project" value="UniProtKB-UniRule"/>
</dbReference>
<dbReference type="PANTHER" id="PTHR42706">
    <property type="entry name" value="FORMYLTETRAHYDROFOLATE DEFORMYLASE"/>
    <property type="match status" value="1"/>
</dbReference>
<dbReference type="SUPFAM" id="SSF53328">
    <property type="entry name" value="Formyltransferase"/>
    <property type="match status" value="1"/>
</dbReference>
<sequence>MEKRVRVLIDCNDAKGLVYKISKVFYDRDLNIENNREFVDKEQGKFFMRTVVSGNFEVKELENELTKIIPIDANLRVVEPKRKKIVILVTKESHALGDILIRHEAGELDADIEAVIANHDTLEHLVRRFDIPFFKVSAEGMTREEHENQVMMLIDEQKFDYIVLAKYMRILTFKFVEAYPQKIINIHHSFLPAFIGANPYKQAHKRGVKIIGATAHYVTDDLDEGPIIAQDVIPVNHRLEWKDMQKAGRDVEKIVLSRALNYVLNDRVFVHGNKTIVF</sequence>
<dbReference type="PIRSF" id="PIRSF036480">
    <property type="entry name" value="FormyFH4_hydr"/>
    <property type="match status" value="1"/>
</dbReference>
<dbReference type="PROSITE" id="PS51671">
    <property type="entry name" value="ACT"/>
    <property type="match status" value="1"/>
</dbReference>
<evidence type="ECO:0000313" key="6">
    <source>
        <dbReference type="EMBL" id="CAA6800803.1"/>
    </source>
</evidence>
<feature type="domain" description="ACT" evidence="5">
    <location>
        <begin position="6"/>
        <end position="80"/>
    </location>
</feature>
<accession>A0A6S6RZC1</accession>
<evidence type="ECO:0000256" key="4">
    <source>
        <dbReference type="NCBIfam" id="TIGR00655"/>
    </source>
</evidence>
<dbReference type="CDD" id="cd08648">
    <property type="entry name" value="FMT_core_Formyl-FH4-Hydrolase_C"/>
    <property type="match status" value="1"/>
</dbReference>
<dbReference type="PRINTS" id="PR01575">
    <property type="entry name" value="FFH4HYDRLASE"/>
</dbReference>
<dbReference type="InterPro" id="IPR041729">
    <property type="entry name" value="Formyl-FH4-Hydrolase_C"/>
</dbReference>
<dbReference type="GO" id="GO:0006189">
    <property type="term" value="P:'de novo' IMP biosynthetic process"/>
    <property type="evidence" value="ECO:0007669"/>
    <property type="project" value="UniProtKB-UniRule"/>
</dbReference>
<feature type="active site" evidence="3">
    <location>
        <position position="223"/>
    </location>
</feature>
<dbReference type="AlphaFoldDB" id="A0A6S6RZC1"/>
<dbReference type="Pfam" id="PF01842">
    <property type="entry name" value="ACT"/>
    <property type="match status" value="1"/>
</dbReference>
<dbReference type="Gene3D" id="3.30.70.260">
    <property type="match status" value="1"/>
</dbReference>
<dbReference type="Gene3D" id="3.40.50.170">
    <property type="entry name" value="Formyl transferase, N-terminal domain"/>
    <property type="match status" value="1"/>
</dbReference>
<proteinExistence type="inferred from homology"/>
<dbReference type="EMBL" id="CACVAX010000001">
    <property type="protein sequence ID" value="CAA6800803.1"/>
    <property type="molecule type" value="Genomic_DNA"/>
</dbReference>
<evidence type="ECO:0000256" key="1">
    <source>
        <dbReference type="ARBA" id="ARBA00022563"/>
    </source>
</evidence>
<dbReference type="UniPathway" id="UPA00074">
    <property type="reaction ID" value="UER00170"/>
</dbReference>
<comment type="pathway">
    <text evidence="3">Purine metabolism; IMP biosynthesis via de novo pathway; formate from 10-formyl-5,6,7,8-tetrahydrofolate: step 1/1.</text>
</comment>
<dbReference type="NCBIfam" id="TIGR00655">
    <property type="entry name" value="PurU"/>
    <property type="match status" value="1"/>
</dbReference>
<keyword evidence="2 3" id="KW-0378">Hydrolase</keyword>
<keyword evidence="1 3" id="KW-0554">One-carbon metabolism</keyword>
<dbReference type="InterPro" id="IPR002912">
    <property type="entry name" value="ACT_dom"/>
</dbReference>
<dbReference type="InterPro" id="IPR004810">
    <property type="entry name" value="PurU"/>
</dbReference>
<organism evidence="6">
    <name type="scientific">uncultured Sulfurovum sp</name>
    <dbReference type="NCBI Taxonomy" id="269237"/>
    <lineage>
        <taxon>Bacteria</taxon>
        <taxon>Pseudomonadati</taxon>
        <taxon>Campylobacterota</taxon>
        <taxon>Epsilonproteobacteria</taxon>
        <taxon>Campylobacterales</taxon>
        <taxon>Sulfurovaceae</taxon>
        <taxon>Sulfurovum</taxon>
        <taxon>environmental samples</taxon>
    </lineage>
</organism>
<dbReference type="InterPro" id="IPR036477">
    <property type="entry name" value="Formyl_transf_N_sf"/>
</dbReference>
<dbReference type="EC" id="3.5.1.10" evidence="3 4"/>
<comment type="function">
    <text evidence="3">Catalyzes the hydrolysis of 10-formyltetrahydrofolate (formyl-FH4) to formate and tetrahydrofolate (FH4).</text>
</comment>
<dbReference type="NCBIfam" id="NF004684">
    <property type="entry name" value="PRK06027.1"/>
    <property type="match status" value="1"/>
</dbReference>
<comment type="similarity">
    <text evidence="3">Belongs to the PurU family.</text>
</comment>
<dbReference type="InterPro" id="IPR045865">
    <property type="entry name" value="ACT-like_dom_sf"/>
</dbReference>
<evidence type="ECO:0000259" key="5">
    <source>
        <dbReference type="PROSITE" id="PS51671"/>
    </source>
</evidence>
<dbReference type="Pfam" id="PF00551">
    <property type="entry name" value="Formyl_trans_N"/>
    <property type="match status" value="1"/>
</dbReference>
<dbReference type="SUPFAM" id="SSF55021">
    <property type="entry name" value="ACT-like"/>
    <property type="match status" value="1"/>
</dbReference>
<evidence type="ECO:0000256" key="3">
    <source>
        <dbReference type="HAMAP-Rule" id="MF_01927"/>
    </source>
</evidence>
<dbReference type="InterPro" id="IPR002376">
    <property type="entry name" value="Formyl_transf_N"/>
</dbReference>
<comment type="catalytic activity">
    <reaction evidence="3">
        <text>(6R)-10-formyltetrahydrofolate + H2O = (6S)-5,6,7,8-tetrahydrofolate + formate + H(+)</text>
        <dbReference type="Rhea" id="RHEA:19833"/>
        <dbReference type="ChEBI" id="CHEBI:15377"/>
        <dbReference type="ChEBI" id="CHEBI:15378"/>
        <dbReference type="ChEBI" id="CHEBI:15740"/>
        <dbReference type="ChEBI" id="CHEBI:57453"/>
        <dbReference type="ChEBI" id="CHEBI:195366"/>
        <dbReference type="EC" id="3.5.1.10"/>
    </reaction>
</comment>
<dbReference type="GO" id="GO:0006730">
    <property type="term" value="P:one-carbon metabolic process"/>
    <property type="evidence" value="ECO:0007669"/>
    <property type="project" value="UniProtKB-KW"/>
</dbReference>
<name>A0A6S6RZC1_9BACT</name>
<dbReference type="HAMAP" id="MF_01927">
    <property type="entry name" value="PurU"/>
    <property type="match status" value="1"/>
</dbReference>
<keyword evidence="3" id="KW-0658">Purine biosynthesis</keyword>
<dbReference type="PANTHER" id="PTHR42706:SF1">
    <property type="entry name" value="FORMYLTETRAHYDROFOLATE DEFORMYLASE 2, MITOCHONDRIAL"/>
    <property type="match status" value="1"/>
</dbReference>